<dbReference type="InterPro" id="IPR000184">
    <property type="entry name" value="Bac_surfAg_D15"/>
</dbReference>
<evidence type="ECO:0000256" key="5">
    <source>
        <dbReference type="ARBA" id="ARBA00023136"/>
    </source>
</evidence>
<dbReference type="OrthoDB" id="1724197at2759"/>
<gene>
    <name evidence="7" type="ORF">CANCADRAFT_57420</name>
</gene>
<dbReference type="Gene3D" id="2.40.160.50">
    <property type="entry name" value="membrane protein fhac: a member of the omp85/tpsb transporter family"/>
    <property type="match status" value="1"/>
</dbReference>
<dbReference type="PANTHER" id="PTHR12815:SF18">
    <property type="entry name" value="SORTING AND ASSEMBLY MACHINERY COMPONENT 50 HOMOLOG"/>
    <property type="match status" value="1"/>
</dbReference>
<dbReference type="AlphaFoldDB" id="A0A1E4TH18"/>
<protein>
    <recommendedName>
        <fullName evidence="6">Bacterial surface antigen (D15) domain-containing protein</fullName>
    </recommendedName>
</protein>
<evidence type="ECO:0000256" key="2">
    <source>
        <dbReference type="ARBA" id="ARBA00010913"/>
    </source>
</evidence>
<dbReference type="GO" id="GO:0045040">
    <property type="term" value="P:protein insertion into mitochondrial outer membrane"/>
    <property type="evidence" value="ECO:0007669"/>
    <property type="project" value="TreeGrafter"/>
</dbReference>
<comment type="subcellular location">
    <subcellularLocation>
        <location evidence="1">Mitochondrion outer membrane</location>
        <topology evidence="1">Multi-pass membrane protein</topology>
    </subcellularLocation>
</comment>
<dbReference type="GO" id="GO:0005741">
    <property type="term" value="C:mitochondrial outer membrane"/>
    <property type="evidence" value="ECO:0007669"/>
    <property type="project" value="UniProtKB-SubCell"/>
</dbReference>
<accession>A0A1E4TH18</accession>
<name>A0A1E4TH18_9ASCO</name>
<evidence type="ECO:0000313" key="7">
    <source>
        <dbReference type="EMBL" id="ODV91055.1"/>
    </source>
</evidence>
<organism evidence="7 8">
    <name type="scientific">Tortispora caseinolytica NRRL Y-17796</name>
    <dbReference type="NCBI Taxonomy" id="767744"/>
    <lineage>
        <taxon>Eukaryota</taxon>
        <taxon>Fungi</taxon>
        <taxon>Dikarya</taxon>
        <taxon>Ascomycota</taxon>
        <taxon>Saccharomycotina</taxon>
        <taxon>Trigonopsidomycetes</taxon>
        <taxon>Trigonopsidales</taxon>
        <taxon>Trigonopsidaceae</taxon>
        <taxon>Tortispora</taxon>
    </lineage>
</organism>
<dbReference type="EMBL" id="KV453842">
    <property type="protein sequence ID" value="ODV91055.1"/>
    <property type="molecule type" value="Genomic_DNA"/>
</dbReference>
<keyword evidence="5" id="KW-0472">Membrane</keyword>
<reference evidence="8" key="1">
    <citation type="submission" date="2016-02" db="EMBL/GenBank/DDBJ databases">
        <title>Comparative genomics of biotechnologically important yeasts.</title>
        <authorList>
            <consortium name="DOE Joint Genome Institute"/>
            <person name="Riley R."/>
            <person name="Haridas S."/>
            <person name="Wolfe K.H."/>
            <person name="Lopes M.R."/>
            <person name="Hittinger C.T."/>
            <person name="Goker M."/>
            <person name="Salamov A."/>
            <person name="Wisecaver J."/>
            <person name="Long T.M."/>
            <person name="Aerts A.L."/>
            <person name="Barry K."/>
            <person name="Choi C."/>
            <person name="Clum A."/>
            <person name="Coughlan A.Y."/>
            <person name="Deshpande S."/>
            <person name="Douglass A.P."/>
            <person name="Hanson S.J."/>
            <person name="Klenk H.-P."/>
            <person name="Labutti K."/>
            <person name="Lapidus A."/>
            <person name="Lindquist E."/>
            <person name="Lipzen A."/>
            <person name="Meier-Kolthoff J.P."/>
            <person name="Ohm R.A."/>
            <person name="Otillar R.P."/>
            <person name="Pangilinan J."/>
            <person name="Peng Y."/>
            <person name="Rokas A."/>
            <person name="Rosa C.A."/>
            <person name="Scheuner C."/>
            <person name="Sibirny A.A."/>
            <person name="Slot J.C."/>
            <person name="Stielow J.B."/>
            <person name="Sun H."/>
            <person name="Kurtzman C.P."/>
            <person name="Blackwell M."/>
            <person name="Jeffries T.W."/>
            <person name="Grigoriev I.V."/>
        </authorList>
    </citation>
    <scope>NUCLEOTIDE SEQUENCE [LARGE SCALE GENOMIC DNA]</scope>
    <source>
        <strain evidence="8">NRRL Y-17796</strain>
    </source>
</reference>
<dbReference type="PANTHER" id="PTHR12815">
    <property type="entry name" value="SORTING AND ASSEMBLY MACHINERY SAMM50 PROTEIN FAMILY MEMBER"/>
    <property type="match status" value="1"/>
</dbReference>
<sequence length="509" mass="54771">MEGDSVFDRLKESHDVQEEAIAQESLAVQEHQTRVRSLLEDVLSRNGTRPAQINSVKIQGGKNVRTGFLQSQLDPLLATSYTAQGSDLAIPSYQAAPTLGSILSDIDLASQKLASFGIFNNLYFKLDKSTVPNVNSTKPDDTLNLDATLVLQESKRLLLRTGTDIGNQEGSAYVSGIYKNAFGGAESLKLDMSYGTRNKSNYIVTFASPILNSNKWSATISAFSSTRKCEWASHDQVVKGLSAKINGVLLSHSPPYHPGTACLPKPLVTQEFGVEAVWRAITNVLPTASDAVRLNAGESTKASIFNSITLDTRNDKLLPSSGILLKSAQEIAGRPGNVPFAKATCETQIAQGFFNEAVVFTGALRGGLLYNRSSEPSRIIDRFFLGGPNDVRGFYFSHLGPHDGSDAVGGEAFVAGGASILTKVPGTAAESPLRFQCFLNAGSLSGLDRADPVRTKRELMDKPSVATGFGLVYRHPAARMELNFCLPLAVRQGESARKGLQFGLGLEFF</sequence>
<evidence type="ECO:0000256" key="4">
    <source>
        <dbReference type="ARBA" id="ARBA00022692"/>
    </source>
</evidence>
<feature type="domain" description="Bacterial surface antigen (D15)" evidence="6">
    <location>
        <begin position="180"/>
        <end position="508"/>
    </location>
</feature>
<proteinExistence type="inferred from homology"/>
<evidence type="ECO:0000259" key="6">
    <source>
        <dbReference type="Pfam" id="PF01103"/>
    </source>
</evidence>
<keyword evidence="4" id="KW-0812">Transmembrane</keyword>
<dbReference type="InterPro" id="IPR039910">
    <property type="entry name" value="D15-like"/>
</dbReference>
<dbReference type="Proteomes" id="UP000095023">
    <property type="component" value="Unassembled WGS sequence"/>
</dbReference>
<dbReference type="Pfam" id="PF01103">
    <property type="entry name" value="Omp85"/>
    <property type="match status" value="1"/>
</dbReference>
<keyword evidence="8" id="KW-1185">Reference proteome</keyword>
<evidence type="ECO:0000256" key="3">
    <source>
        <dbReference type="ARBA" id="ARBA00022452"/>
    </source>
</evidence>
<keyword evidence="3" id="KW-1134">Transmembrane beta strand</keyword>
<evidence type="ECO:0000313" key="8">
    <source>
        <dbReference type="Proteomes" id="UP000095023"/>
    </source>
</evidence>
<comment type="similarity">
    <text evidence="2">Belongs to the SAM50/omp85 family.</text>
</comment>
<evidence type="ECO:0000256" key="1">
    <source>
        <dbReference type="ARBA" id="ARBA00004374"/>
    </source>
</evidence>